<dbReference type="RefSeq" id="WP_131888866.1">
    <property type="nucleotide sequence ID" value="NZ_SMKU01000002.1"/>
</dbReference>
<gene>
    <name evidence="1" type="ORF">E1298_01320</name>
</gene>
<dbReference type="AlphaFoldDB" id="A0A4R5CJW8"/>
<organism evidence="1 2">
    <name type="scientific">Actinomadura rubrisoli</name>
    <dbReference type="NCBI Taxonomy" id="2530368"/>
    <lineage>
        <taxon>Bacteria</taxon>
        <taxon>Bacillati</taxon>
        <taxon>Actinomycetota</taxon>
        <taxon>Actinomycetes</taxon>
        <taxon>Streptosporangiales</taxon>
        <taxon>Thermomonosporaceae</taxon>
        <taxon>Actinomadura</taxon>
    </lineage>
</organism>
<dbReference type="OrthoDB" id="9934538at2"/>
<evidence type="ECO:0000313" key="2">
    <source>
        <dbReference type="Proteomes" id="UP000294513"/>
    </source>
</evidence>
<protein>
    <submittedName>
        <fullName evidence="1">Uncharacterized protein</fullName>
    </submittedName>
</protein>
<proteinExistence type="predicted"/>
<dbReference type="EMBL" id="SMKU01000002">
    <property type="protein sequence ID" value="TDD97704.1"/>
    <property type="molecule type" value="Genomic_DNA"/>
</dbReference>
<name>A0A4R5CJW8_9ACTN</name>
<evidence type="ECO:0000313" key="1">
    <source>
        <dbReference type="EMBL" id="TDD97704.1"/>
    </source>
</evidence>
<comment type="caution">
    <text evidence="1">The sequence shown here is derived from an EMBL/GenBank/DDBJ whole genome shotgun (WGS) entry which is preliminary data.</text>
</comment>
<sequence>MRRLRPTTETQRVVAEWSASASPDHRQRLAELLRTLDDGCWETRWWNEQCSSEPEVYELRFDTAAHVFMRIFVDEVDGVEYADFISIEHSGASTRER</sequence>
<keyword evidence="2" id="KW-1185">Reference proteome</keyword>
<accession>A0A4R5CJW8</accession>
<reference evidence="1 2" key="1">
    <citation type="submission" date="2019-03" db="EMBL/GenBank/DDBJ databases">
        <title>Draft genome sequences of novel Actinobacteria.</title>
        <authorList>
            <person name="Sahin N."/>
            <person name="Ay H."/>
            <person name="Saygin H."/>
        </authorList>
    </citation>
    <scope>NUCLEOTIDE SEQUENCE [LARGE SCALE GENOMIC DNA]</scope>
    <source>
        <strain evidence="1 2">H3C3</strain>
    </source>
</reference>
<dbReference type="Proteomes" id="UP000294513">
    <property type="component" value="Unassembled WGS sequence"/>
</dbReference>